<dbReference type="KEGG" id="psoj:PHYSODRAFT_435654"/>
<dbReference type="GeneID" id="20652494"/>
<name>G4YLC7_PHYSP</name>
<evidence type="ECO:0000313" key="3">
    <source>
        <dbReference type="Proteomes" id="UP000002640"/>
    </source>
</evidence>
<keyword evidence="3" id="KW-1185">Reference proteome</keyword>
<dbReference type="AlphaFoldDB" id="G4YLC7"/>
<keyword evidence="1" id="KW-0472">Membrane</keyword>
<keyword evidence="1" id="KW-0812">Transmembrane</keyword>
<reference evidence="2 3" key="1">
    <citation type="journal article" date="2006" name="Science">
        <title>Phytophthora genome sequences uncover evolutionary origins and mechanisms of pathogenesis.</title>
        <authorList>
            <person name="Tyler B.M."/>
            <person name="Tripathy S."/>
            <person name="Zhang X."/>
            <person name="Dehal P."/>
            <person name="Jiang R.H."/>
            <person name="Aerts A."/>
            <person name="Arredondo F.D."/>
            <person name="Baxter L."/>
            <person name="Bensasson D."/>
            <person name="Beynon J.L."/>
            <person name="Chapman J."/>
            <person name="Damasceno C.M."/>
            <person name="Dorrance A.E."/>
            <person name="Dou D."/>
            <person name="Dickerman A.W."/>
            <person name="Dubchak I.L."/>
            <person name="Garbelotto M."/>
            <person name="Gijzen M."/>
            <person name="Gordon S.G."/>
            <person name="Govers F."/>
            <person name="Grunwald N.J."/>
            <person name="Huang W."/>
            <person name="Ivors K.L."/>
            <person name="Jones R.W."/>
            <person name="Kamoun S."/>
            <person name="Krampis K."/>
            <person name="Lamour K.H."/>
            <person name="Lee M.K."/>
            <person name="McDonald W.H."/>
            <person name="Medina M."/>
            <person name="Meijer H.J."/>
            <person name="Nordberg E.K."/>
            <person name="Maclean D.J."/>
            <person name="Ospina-Giraldo M.D."/>
            <person name="Morris P.F."/>
            <person name="Phuntumart V."/>
            <person name="Putnam N.H."/>
            <person name="Rash S."/>
            <person name="Rose J.K."/>
            <person name="Sakihama Y."/>
            <person name="Salamov A.A."/>
            <person name="Savidor A."/>
            <person name="Scheuring C.F."/>
            <person name="Smith B.M."/>
            <person name="Sobral B.W."/>
            <person name="Terry A."/>
            <person name="Torto-Alalibo T.A."/>
            <person name="Win J."/>
            <person name="Xu Z."/>
            <person name="Zhang H."/>
            <person name="Grigoriev I.V."/>
            <person name="Rokhsar D.S."/>
            <person name="Boore J.L."/>
        </authorList>
    </citation>
    <scope>NUCLEOTIDE SEQUENCE [LARGE SCALE GENOMIC DNA]</scope>
    <source>
        <strain evidence="2 3">P6497</strain>
    </source>
</reference>
<accession>G4YLC7</accession>
<dbReference type="Proteomes" id="UP000002640">
    <property type="component" value="Unassembled WGS sequence"/>
</dbReference>
<evidence type="ECO:0000313" key="2">
    <source>
        <dbReference type="EMBL" id="EGZ30195.1"/>
    </source>
</evidence>
<dbReference type="EMBL" id="JH159151">
    <property type="protein sequence ID" value="EGZ30195.1"/>
    <property type="molecule type" value="Genomic_DNA"/>
</dbReference>
<proteinExistence type="predicted"/>
<feature type="non-terminal residue" evidence="2">
    <location>
        <position position="1"/>
    </location>
</feature>
<protein>
    <submittedName>
        <fullName evidence="2">Uncharacterized protein</fullName>
    </submittedName>
</protein>
<dbReference type="SMR" id="G4YLC7"/>
<gene>
    <name evidence="2" type="ORF">PHYSODRAFT_435654</name>
</gene>
<dbReference type="InParanoid" id="G4YLC7"/>
<organism evidence="2 3">
    <name type="scientific">Phytophthora sojae (strain P6497)</name>
    <name type="common">Soybean stem and root rot agent</name>
    <name type="synonym">Phytophthora megasperma f. sp. glycines</name>
    <dbReference type="NCBI Taxonomy" id="1094619"/>
    <lineage>
        <taxon>Eukaryota</taxon>
        <taxon>Sar</taxon>
        <taxon>Stramenopiles</taxon>
        <taxon>Oomycota</taxon>
        <taxon>Peronosporomycetes</taxon>
        <taxon>Peronosporales</taxon>
        <taxon>Peronosporaceae</taxon>
        <taxon>Phytophthora</taxon>
    </lineage>
</organism>
<dbReference type="RefSeq" id="XP_009517470.1">
    <property type="nucleotide sequence ID" value="XM_009519175.1"/>
</dbReference>
<keyword evidence="1" id="KW-1133">Transmembrane helix</keyword>
<evidence type="ECO:0000256" key="1">
    <source>
        <dbReference type="SAM" id="Phobius"/>
    </source>
</evidence>
<feature type="non-terminal residue" evidence="2">
    <location>
        <position position="80"/>
    </location>
</feature>
<sequence length="80" mass="8999">PYTRELPLGQLQTTLSSIVAYVLTELLSLVSLQIIVRRKLGLSLLHQLAFVLETEVGSLQGRLITWIVILFQLPLVHFGM</sequence>
<feature type="transmembrane region" description="Helical" evidence="1">
    <location>
        <begin position="15"/>
        <end position="36"/>
    </location>
</feature>